<dbReference type="AlphaFoldDB" id="A0A0W0R1A2"/>
<comment type="catalytic activity">
    <reaction evidence="6">
        <text>guanosine(2445) in 23S rRNA + S-adenosyl-L-methionine = N(2)-methylguanosine(2445) in 23S rRNA + S-adenosyl-L-homocysteine + H(+)</text>
        <dbReference type="Rhea" id="RHEA:42740"/>
        <dbReference type="Rhea" id="RHEA-COMP:10215"/>
        <dbReference type="Rhea" id="RHEA-COMP:10216"/>
        <dbReference type="ChEBI" id="CHEBI:15378"/>
        <dbReference type="ChEBI" id="CHEBI:57856"/>
        <dbReference type="ChEBI" id="CHEBI:59789"/>
        <dbReference type="ChEBI" id="CHEBI:74269"/>
        <dbReference type="ChEBI" id="CHEBI:74481"/>
        <dbReference type="EC" id="2.1.1.173"/>
    </reaction>
</comment>
<keyword evidence="5 6" id="KW-0949">S-adenosyl-L-methionine</keyword>
<dbReference type="InterPro" id="IPR000241">
    <property type="entry name" value="RlmKL-like_Mtase"/>
</dbReference>
<evidence type="ECO:0000313" key="12">
    <source>
        <dbReference type="Proteomes" id="UP000281170"/>
    </source>
</evidence>
<gene>
    <name evidence="6 10" type="primary">rlmL</name>
    <name evidence="9" type="ORF">Lade_2076</name>
    <name evidence="10" type="ORF">NCTC12735_00101</name>
</gene>
<comment type="subcellular location">
    <subcellularLocation>
        <location evidence="6">Cytoplasm</location>
    </subcellularLocation>
</comment>
<dbReference type="STRING" id="45056.Lade_2076"/>
<dbReference type="Proteomes" id="UP000281170">
    <property type="component" value="Plasmid 5"/>
</dbReference>
<evidence type="ECO:0000313" key="11">
    <source>
        <dbReference type="Proteomes" id="UP000054859"/>
    </source>
</evidence>
<keyword evidence="10" id="KW-0614">Plasmid</keyword>
<dbReference type="InterPro" id="IPR002052">
    <property type="entry name" value="DNA_methylase_N6_adenine_CS"/>
</dbReference>
<accession>A0A0W0R1A2</accession>
<dbReference type="EMBL" id="LNKA01000019">
    <property type="protein sequence ID" value="KTC64782.1"/>
    <property type="molecule type" value="Genomic_DNA"/>
</dbReference>
<keyword evidence="1 6" id="KW-0963">Cytoplasm</keyword>
<feature type="domain" description="THUMP" evidence="8">
    <location>
        <begin position="44"/>
        <end position="155"/>
    </location>
</feature>
<dbReference type="GO" id="GO:0003723">
    <property type="term" value="F:RNA binding"/>
    <property type="evidence" value="ECO:0007669"/>
    <property type="project" value="UniProtKB-UniRule"/>
</dbReference>
<dbReference type="InterPro" id="IPR054170">
    <property type="entry name" value="RlmL_1st"/>
</dbReference>
<evidence type="ECO:0000259" key="8">
    <source>
        <dbReference type="PROSITE" id="PS51165"/>
    </source>
</evidence>
<evidence type="ECO:0000256" key="3">
    <source>
        <dbReference type="ARBA" id="ARBA00022603"/>
    </source>
</evidence>
<dbReference type="Gene3D" id="3.30.2130.30">
    <property type="match status" value="1"/>
</dbReference>
<dbReference type="EC" id="2.1.1.173" evidence="6"/>
<dbReference type="PROSITE" id="PS00092">
    <property type="entry name" value="N6_MTASE"/>
    <property type="match status" value="1"/>
</dbReference>
<dbReference type="PATRIC" id="fig|45056.6.peg.2146"/>
<evidence type="ECO:0000256" key="5">
    <source>
        <dbReference type="ARBA" id="ARBA00022691"/>
    </source>
</evidence>
<dbReference type="SMART" id="SM00981">
    <property type="entry name" value="THUMP"/>
    <property type="match status" value="1"/>
</dbReference>
<dbReference type="CDD" id="cd11715">
    <property type="entry name" value="THUMP_AdoMetMT"/>
    <property type="match status" value="1"/>
</dbReference>
<reference evidence="10 12" key="2">
    <citation type="submission" date="2018-12" db="EMBL/GenBank/DDBJ databases">
        <authorList>
            <consortium name="Pathogen Informatics"/>
        </authorList>
    </citation>
    <scope>NUCLEOTIDE SEQUENCE [LARGE SCALE GENOMIC DNA]</scope>
    <source>
        <strain evidence="10 12">NCTC12735</strain>
        <plasmid evidence="12">5</plasmid>
    </source>
</reference>
<dbReference type="InterPro" id="IPR017244">
    <property type="entry name" value="23SrRNA_methyltr_KL"/>
</dbReference>
<dbReference type="Pfam" id="PF10672">
    <property type="entry name" value="Methyltrans_SAM"/>
    <property type="match status" value="1"/>
</dbReference>
<dbReference type="GO" id="GO:0070043">
    <property type="term" value="F:rRNA (guanine-N7-)-methyltransferase activity"/>
    <property type="evidence" value="ECO:0007669"/>
    <property type="project" value="UniProtKB-UniRule"/>
</dbReference>
<name>A0A0W0R1A2_9GAMM</name>
<keyword evidence="4 6" id="KW-0808">Transferase</keyword>
<dbReference type="PANTHER" id="PTHR47313">
    <property type="entry name" value="RIBOSOMAL RNA LARGE SUBUNIT METHYLTRANSFERASE K/L"/>
    <property type="match status" value="1"/>
</dbReference>
<keyword evidence="11" id="KW-1185">Reference proteome</keyword>
<dbReference type="InterPro" id="IPR029063">
    <property type="entry name" value="SAM-dependent_MTases_sf"/>
</dbReference>
<dbReference type="NCBIfam" id="NF008748">
    <property type="entry name" value="PRK11783.1"/>
    <property type="match status" value="1"/>
</dbReference>
<evidence type="ECO:0000256" key="4">
    <source>
        <dbReference type="ARBA" id="ARBA00022679"/>
    </source>
</evidence>
<comment type="catalytic activity">
    <reaction evidence="6">
        <text>guanosine(2069) in 23S rRNA + S-adenosyl-L-methionine = N(2)-methylguanosine(2069) in 23S rRNA + S-adenosyl-L-homocysteine + H(+)</text>
        <dbReference type="Rhea" id="RHEA:43772"/>
        <dbReference type="Rhea" id="RHEA-COMP:10688"/>
        <dbReference type="Rhea" id="RHEA-COMP:10689"/>
        <dbReference type="ChEBI" id="CHEBI:15378"/>
        <dbReference type="ChEBI" id="CHEBI:57856"/>
        <dbReference type="ChEBI" id="CHEBI:59789"/>
        <dbReference type="ChEBI" id="CHEBI:74269"/>
        <dbReference type="ChEBI" id="CHEBI:74481"/>
        <dbReference type="EC" id="2.1.1.264"/>
    </reaction>
</comment>
<dbReference type="Gene3D" id="3.40.50.150">
    <property type="entry name" value="Vaccinia Virus protein VP39"/>
    <property type="match status" value="2"/>
</dbReference>
<dbReference type="Pfam" id="PF02926">
    <property type="entry name" value="THUMP"/>
    <property type="match status" value="1"/>
</dbReference>
<organism evidence="9 11">
    <name type="scientific">Legionella adelaidensis</name>
    <dbReference type="NCBI Taxonomy" id="45056"/>
    <lineage>
        <taxon>Bacteria</taxon>
        <taxon>Pseudomonadati</taxon>
        <taxon>Pseudomonadota</taxon>
        <taxon>Gammaproteobacteria</taxon>
        <taxon>Legionellales</taxon>
        <taxon>Legionellaceae</taxon>
        <taxon>Legionella</taxon>
    </lineage>
</organism>
<geneLocation type="plasmid" evidence="10 12">
    <name>5</name>
</geneLocation>
<comment type="function">
    <text evidence="6">Specifically methylates the guanine in position 2445 (m2G2445) and the guanine in position 2069 (m7G2069) of 23S rRNA.</text>
</comment>
<dbReference type="OrthoDB" id="9809404at2"/>
<dbReference type="Proteomes" id="UP000054859">
    <property type="component" value="Unassembled WGS sequence"/>
</dbReference>
<dbReference type="PANTHER" id="PTHR47313:SF1">
    <property type="entry name" value="RIBOSOMAL RNA LARGE SUBUNIT METHYLTRANSFERASE K_L"/>
    <property type="match status" value="1"/>
</dbReference>
<dbReference type="SUPFAM" id="SSF53335">
    <property type="entry name" value="S-adenosyl-L-methionine-dependent methyltransferases"/>
    <property type="match status" value="2"/>
</dbReference>
<dbReference type="EC" id="2.1.1.264" evidence="6"/>
<dbReference type="RefSeq" id="WP_058463124.1">
    <property type="nucleotide sequence ID" value="NZ_CAAAHS010000001.1"/>
</dbReference>
<dbReference type="InterPro" id="IPR004114">
    <property type="entry name" value="THUMP_dom"/>
</dbReference>
<evidence type="ECO:0000256" key="1">
    <source>
        <dbReference type="ARBA" id="ARBA00022490"/>
    </source>
</evidence>
<evidence type="ECO:0000313" key="10">
    <source>
        <dbReference type="EMBL" id="VEH82690.1"/>
    </source>
</evidence>
<dbReference type="KEGG" id="ladl:NCTC12735_00101"/>
<evidence type="ECO:0000313" key="9">
    <source>
        <dbReference type="EMBL" id="KTC64782.1"/>
    </source>
</evidence>
<dbReference type="GO" id="GO:0005737">
    <property type="term" value="C:cytoplasm"/>
    <property type="evidence" value="ECO:0007669"/>
    <property type="project" value="UniProtKB-SubCell"/>
</dbReference>
<dbReference type="GO" id="GO:0052915">
    <property type="term" value="F:23S rRNA (guanine(2445)-N(2))-methyltransferase activity"/>
    <property type="evidence" value="ECO:0007669"/>
    <property type="project" value="UniProtKB-UniRule"/>
</dbReference>
<keyword evidence="3 6" id="KW-0489">Methyltransferase</keyword>
<reference evidence="9 11" key="1">
    <citation type="submission" date="2015-11" db="EMBL/GenBank/DDBJ databases">
        <title>Identification of large and diverse effector repertoires of 38 Legionella species.</title>
        <authorList>
            <person name="Burstein D."/>
            <person name="Amaro F."/>
            <person name="Zusman T."/>
            <person name="Lifshitz Z."/>
            <person name="Cohen O."/>
            <person name="Gilbert J.A."/>
            <person name="Pupko T."/>
            <person name="Shuman H.A."/>
            <person name="Segal G."/>
        </authorList>
    </citation>
    <scope>NUCLEOTIDE SEQUENCE [LARGE SCALE GENOMIC DNA]</scope>
    <source>
        <strain evidence="9 11">1762-AUS-E</strain>
    </source>
</reference>
<proteinExistence type="inferred from homology"/>
<sequence length="703" mass="79749">MIHNVFVSCPKGLEYLLEDELKALGLRVTRVSPQGVFGEATIQIIYQLCLWSRIANRIQLLLFNGQAHNEQTLYGLCNQFAWQTVFSANKTFAIEFHGSNPQIRNSMFGAQVVKDAIVDHFRRLQGVRPAINKEKPEILIHVHLKNDIVTVSFDLTGYSLHQRGYRSHAGAAPLKENVAASMLIRANWPHLASQGYTLYDPFCGAGTLIIEGAMIAAQIAPGLLRDDQSLHHWVLHQPSLWEKLRAQALQQVRPVTQKFYGTDSDVRMIKIANENASRAGVARLVEFDVGYLKDAKPLAPKGLLIANPPYGERLGDATQLVPVYQQLGSIMHTHFQGWRAAFITSNPLLAKATGLRAEKQYTLFNGPIECKLYTLNLEGNELRGTRSGKLSAGGEMFANRLEKNFSHLSKWAKKNHISCYRVYDADLPEYAFAIDIYNDHAVLQEYTAPSSIPQHKVEQRSLDVIQITPSVLRIPPENLVVKQRKQQKGTSQYQKLNKTKHSLIVQEGQAKIKVNLYDYLDTGLFLDHRPLRLRFAELPSGTRFLNCFCYTATASVHAALAGAFTTNVDLSNTYLQWAEENFKLNNLPINKHQFIQYDCIKWLKTTHDRFNVIFLDPPSFSNSKRMNTTLDIQRDHVALIDAAMRILTADGILYFSTNLRQFKLSPQIKENYEVKDISSETIDVDFKRNSRIHQCFTIKKIPN</sequence>
<dbReference type="PROSITE" id="PS51165">
    <property type="entry name" value="THUMP"/>
    <property type="match status" value="1"/>
</dbReference>
<dbReference type="EMBL" id="LR134414">
    <property type="protein sequence ID" value="VEH82690.1"/>
    <property type="molecule type" value="Genomic_DNA"/>
</dbReference>
<dbReference type="Pfam" id="PF01170">
    <property type="entry name" value="UPF0020"/>
    <property type="match status" value="1"/>
</dbReference>
<protein>
    <recommendedName>
        <fullName evidence="6">Ribosomal RNA large subunit methyltransferase K/L</fullName>
    </recommendedName>
    <domain>
        <recommendedName>
            <fullName evidence="6">23S rRNA m2G2445 methyltransferase</fullName>
            <ecNumber evidence="6">2.1.1.173</ecNumber>
        </recommendedName>
        <alternativeName>
            <fullName evidence="6">rRNA (guanine-N(2)-)-methyltransferase RlmL</fullName>
        </alternativeName>
    </domain>
    <domain>
        <recommendedName>
            <fullName evidence="6">23S rRNA m7G2069 methyltransferase</fullName>
            <ecNumber evidence="6">2.1.1.264</ecNumber>
        </recommendedName>
        <alternativeName>
            <fullName evidence="6">rRNA (guanine-N(7)-)-methyltransferase RlmK</fullName>
        </alternativeName>
    </domain>
</protein>
<dbReference type="CDD" id="cd02440">
    <property type="entry name" value="AdoMet_MTases"/>
    <property type="match status" value="1"/>
</dbReference>
<evidence type="ECO:0000256" key="2">
    <source>
        <dbReference type="ARBA" id="ARBA00022552"/>
    </source>
</evidence>
<evidence type="ECO:0000256" key="7">
    <source>
        <dbReference type="PROSITE-ProRule" id="PRU00529"/>
    </source>
</evidence>
<keyword evidence="2 6" id="KW-0698">rRNA processing</keyword>
<dbReference type="Gene3D" id="3.30.750.80">
    <property type="entry name" value="RNA methyltransferase domain (HRMD) like"/>
    <property type="match status" value="1"/>
</dbReference>
<evidence type="ECO:0000256" key="6">
    <source>
        <dbReference type="HAMAP-Rule" id="MF_01858"/>
    </source>
</evidence>
<dbReference type="PIRSF" id="PIRSF037618">
    <property type="entry name" value="RNA_Mtase_bacteria_prd"/>
    <property type="match status" value="1"/>
</dbReference>
<dbReference type="HAMAP" id="MF_01858">
    <property type="entry name" value="23SrRNA_methyltr_KL"/>
    <property type="match status" value="1"/>
</dbReference>
<dbReference type="Pfam" id="PF22020">
    <property type="entry name" value="RlmL_1st"/>
    <property type="match status" value="1"/>
</dbReference>
<dbReference type="InterPro" id="IPR019614">
    <property type="entry name" value="SAM-dep_methyl-trfase"/>
</dbReference>
<comment type="similarity">
    <text evidence="6">Belongs to the methyltransferase superfamily. RlmKL family.</text>
</comment>
<keyword evidence="7" id="KW-0694">RNA-binding</keyword>